<sequence>MARLPKGVFEQVMANRRVQQQLRTVANRKAAAARRITEDEGGSAEITVHSGVRPKGRAYTNIQSSSGAEEYGTEQTPRRRALGRAVREG</sequence>
<accession>A0ABW2S3D9</accession>
<gene>
    <name evidence="2" type="ORF">ACFQS9_21865</name>
</gene>
<dbReference type="RefSeq" id="WP_378408591.1">
    <property type="nucleotide sequence ID" value="NZ_JBHTCS010000026.1"/>
</dbReference>
<keyword evidence="3" id="KW-1185">Reference proteome</keyword>
<dbReference type="EMBL" id="JBHTCS010000026">
    <property type="protein sequence ID" value="MFC7450549.1"/>
    <property type="molecule type" value="Genomic_DNA"/>
</dbReference>
<comment type="caution">
    <text evidence="2">The sequence shown here is derived from an EMBL/GenBank/DDBJ whole genome shotgun (WGS) entry which is preliminary data.</text>
</comment>
<evidence type="ECO:0000256" key="1">
    <source>
        <dbReference type="SAM" id="MobiDB-lite"/>
    </source>
</evidence>
<proteinExistence type="predicted"/>
<protein>
    <recommendedName>
        <fullName evidence="4">HK97 gp10 family phage protein</fullName>
    </recommendedName>
</protein>
<feature type="region of interest" description="Disordered" evidence="1">
    <location>
        <begin position="57"/>
        <end position="89"/>
    </location>
</feature>
<evidence type="ECO:0000313" key="3">
    <source>
        <dbReference type="Proteomes" id="UP001596484"/>
    </source>
</evidence>
<evidence type="ECO:0008006" key="4">
    <source>
        <dbReference type="Google" id="ProtNLM"/>
    </source>
</evidence>
<organism evidence="2 3">
    <name type="scientific">Rhodococcus daqingensis</name>
    <dbReference type="NCBI Taxonomy" id="2479363"/>
    <lineage>
        <taxon>Bacteria</taxon>
        <taxon>Bacillati</taxon>
        <taxon>Actinomycetota</taxon>
        <taxon>Actinomycetes</taxon>
        <taxon>Mycobacteriales</taxon>
        <taxon>Nocardiaceae</taxon>
        <taxon>Rhodococcus</taxon>
    </lineage>
</organism>
<evidence type="ECO:0000313" key="2">
    <source>
        <dbReference type="EMBL" id="MFC7450549.1"/>
    </source>
</evidence>
<reference evidence="3" key="1">
    <citation type="journal article" date="2019" name="Int. J. Syst. Evol. Microbiol.">
        <title>The Global Catalogue of Microorganisms (GCM) 10K type strain sequencing project: providing services to taxonomists for standard genome sequencing and annotation.</title>
        <authorList>
            <consortium name="The Broad Institute Genomics Platform"/>
            <consortium name="The Broad Institute Genome Sequencing Center for Infectious Disease"/>
            <person name="Wu L."/>
            <person name="Ma J."/>
        </authorList>
    </citation>
    <scope>NUCLEOTIDE SEQUENCE [LARGE SCALE GENOMIC DNA]</scope>
    <source>
        <strain evidence="3">ICMP 19430</strain>
    </source>
</reference>
<name>A0ABW2S3D9_9NOCA</name>
<dbReference type="Proteomes" id="UP001596484">
    <property type="component" value="Unassembled WGS sequence"/>
</dbReference>